<protein>
    <recommendedName>
        <fullName evidence="5">Outer membrane protein beta-barrel domain-containing protein</fullName>
    </recommendedName>
</protein>
<accession>A0ABS0L6Z6</accession>
<feature type="compositionally biased region" description="Polar residues" evidence="1">
    <location>
        <begin position="115"/>
        <end position="125"/>
    </location>
</feature>
<name>A0ABS0L6Z6_9BACT</name>
<evidence type="ECO:0000313" key="4">
    <source>
        <dbReference type="Proteomes" id="UP000601099"/>
    </source>
</evidence>
<keyword evidence="2" id="KW-1133">Transmembrane helix</keyword>
<keyword evidence="4" id="KW-1185">Reference proteome</keyword>
<evidence type="ECO:0000256" key="2">
    <source>
        <dbReference type="SAM" id="Phobius"/>
    </source>
</evidence>
<organism evidence="3 4">
    <name type="scientific">Hymenobacter guriensis</name>
    <dbReference type="NCBI Taxonomy" id="2793065"/>
    <lineage>
        <taxon>Bacteria</taxon>
        <taxon>Pseudomonadati</taxon>
        <taxon>Bacteroidota</taxon>
        <taxon>Cytophagia</taxon>
        <taxon>Cytophagales</taxon>
        <taxon>Hymenobacteraceae</taxon>
        <taxon>Hymenobacter</taxon>
    </lineage>
</organism>
<keyword evidence="2" id="KW-0812">Transmembrane</keyword>
<evidence type="ECO:0000256" key="1">
    <source>
        <dbReference type="SAM" id="MobiDB-lite"/>
    </source>
</evidence>
<dbReference type="EMBL" id="JADWYK010000017">
    <property type="protein sequence ID" value="MBG8555923.1"/>
    <property type="molecule type" value="Genomic_DNA"/>
</dbReference>
<feature type="compositionally biased region" description="Low complexity" evidence="1">
    <location>
        <begin position="211"/>
        <end position="220"/>
    </location>
</feature>
<comment type="caution">
    <text evidence="3">The sequence shown here is derived from an EMBL/GenBank/DDBJ whole genome shotgun (WGS) entry which is preliminary data.</text>
</comment>
<feature type="transmembrane region" description="Helical" evidence="2">
    <location>
        <begin position="45"/>
        <end position="62"/>
    </location>
</feature>
<keyword evidence="2" id="KW-0472">Membrane</keyword>
<sequence length="527" mass="56214">MTEQESEQFYNDLRHKLHDFGSPVPEAVWSGIQQQLPKPKNRRRWPVLLLLLIGSFVIYEGVVPSSMLRTGLAGPSGPEAVSVAKVGHARQADETSDLAGARAAGAPGVTAGSEAGQTAGSQTASHELASASLKSADGSGVAGNLAAVPTRKVRPTLLPLAGRTRKPVPGEETGEESDASRRSVASTSTRRKKAGLVALAATVNGRRSRTGSRPSRNSGTLDAATREASLGHSLAGSSNKAARRRAGRSGQLGWAAGAANSAAAGKRREATGKTKPVKISYEPIALRHMQAPDLTPEEPEVHKKRRPRVKRSRKDIILRGFGVELLGGSGISYRTLGGSPTQLEKLERPGTSFSGRVGVTYALNRLLTASAGVGYSEYATSLDYMLRKTSQETATRVSFRDVHRYFIIPVQARYRLAGNHRWSVGSMGGATVALRTGSRTTEGSACACTQQEWAPGVSSPYRSSSLLLTAGAFANYQTALGQWLSVRPQAQYFLTSITNPAQSKAPRRPWNLGVEVGMSWELNPRKK</sequence>
<gene>
    <name evidence="3" type="ORF">I5L79_20435</name>
</gene>
<dbReference type="RefSeq" id="WP_196956936.1">
    <property type="nucleotide sequence ID" value="NZ_JADWYK010000017.1"/>
</dbReference>
<feature type="region of interest" description="Disordered" evidence="1">
    <location>
        <begin position="86"/>
        <end position="129"/>
    </location>
</feature>
<feature type="compositionally biased region" description="Low complexity" evidence="1">
    <location>
        <begin position="253"/>
        <end position="264"/>
    </location>
</feature>
<evidence type="ECO:0000313" key="3">
    <source>
        <dbReference type="EMBL" id="MBG8555923.1"/>
    </source>
</evidence>
<reference evidence="3 4" key="1">
    <citation type="submission" date="2020-11" db="EMBL/GenBank/DDBJ databases">
        <title>Hymenobacter sp.</title>
        <authorList>
            <person name="Kim M.K."/>
        </authorList>
    </citation>
    <scope>NUCLEOTIDE SEQUENCE [LARGE SCALE GENOMIC DNA]</scope>
    <source>
        <strain evidence="3 4">BT594</strain>
    </source>
</reference>
<evidence type="ECO:0008006" key="5">
    <source>
        <dbReference type="Google" id="ProtNLM"/>
    </source>
</evidence>
<feature type="region of interest" description="Disordered" evidence="1">
    <location>
        <begin position="156"/>
        <end position="274"/>
    </location>
</feature>
<proteinExistence type="predicted"/>
<dbReference type="Proteomes" id="UP000601099">
    <property type="component" value="Unassembled WGS sequence"/>
</dbReference>